<dbReference type="WBParaSite" id="nRc.2.0.1.t20802-RA">
    <property type="protein sequence ID" value="nRc.2.0.1.t20802-RA"/>
    <property type="gene ID" value="nRc.2.0.1.g20802"/>
</dbReference>
<sequence>MQRKQFQEQIDGFTRIHIDLLDEVVDKDWEADQEYDWFKVSKSIASRFHQQMEIFHWAMVHLEMNKVVGGENRLSPDIIHKSDVMNNTYLQSNDHFNDEPNETTTHALMKSSISNIKCATALHDKYKPECKERIVSRFSSRSLYTYKESCTKKTVNTYFYRFLTNNRSTPETPDASPSLI</sequence>
<evidence type="ECO:0000313" key="1">
    <source>
        <dbReference type="Proteomes" id="UP000887565"/>
    </source>
</evidence>
<evidence type="ECO:0000313" key="2">
    <source>
        <dbReference type="WBParaSite" id="nRc.2.0.1.t20802-RA"/>
    </source>
</evidence>
<proteinExistence type="predicted"/>
<organism evidence="1 2">
    <name type="scientific">Romanomermis culicivorax</name>
    <name type="common">Nematode worm</name>
    <dbReference type="NCBI Taxonomy" id="13658"/>
    <lineage>
        <taxon>Eukaryota</taxon>
        <taxon>Metazoa</taxon>
        <taxon>Ecdysozoa</taxon>
        <taxon>Nematoda</taxon>
        <taxon>Enoplea</taxon>
        <taxon>Dorylaimia</taxon>
        <taxon>Mermithida</taxon>
        <taxon>Mermithoidea</taxon>
        <taxon>Mermithidae</taxon>
        <taxon>Romanomermis</taxon>
    </lineage>
</organism>
<keyword evidence="1" id="KW-1185">Reference proteome</keyword>
<dbReference type="Proteomes" id="UP000887565">
    <property type="component" value="Unplaced"/>
</dbReference>
<accession>A0A915J508</accession>
<dbReference type="AlphaFoldDB" id="A0A915J508"/>
<reference evidence="2" key="1">
    <citation type="submission" date="2022-11" db="UniProtKB">
        <authorList>
            <consortium name="WormBaseParasite"/>
        </authorList>
    </citation>
    <scope>IDENTIFICATION</scope>
</reference>
<name>A0A915J508_ROMCU</name>
<protein>
    <submittedName>
        <fullName evidence="2">Uncharacterized protein</fullName>
    </submittedName>
</protein>